<reference evidence="6" key="1">
    <citation type="journal article" date="2019" name="Int. J. Syst. Evol. Microbiol.">
        <title>The Global Catalogue of Microorganisms (GCM) 10K type strain sequencing project: providing services to taxonomists for standard genome sequencing and annotation.</title>
        <authorList>
            <consortium name="The Broad Institute Genomics Platform"/>
            <consortium name="The Broad Institute Genome Sequencing Center for Infectious Disease"/>
            <person name="Wu L."/>
            <person name="Ma J."/>
        </authorList>
    </citation>
    <scope>NUCLEOTIDE SEQUENCE [LARGE SCALE GENOMIC DNA]</scope>
    <source>
        <strain evidence="6">KCTC 42644</strain>
    </source>
</reference>
<keyword evidence="6" id="KW-1185">Reference proteome</keyword>
<protein>
    <submittedName>
        <fullName evidence="5">HlyD family efflux transporter periplasmic adaptor subunit</fullName>
    </submittedName>
</protein>
<feature type="transmembrane region" description="Helical" evidence="4">
    <location>
        <begin position="12"/>
        <end position="34"/>
    </location>
</feature>
<dbReference type="Proteomes" id="UP001595615">
    <property type="component" value="Unassembled WGS sequence"/>
</dbReference>
<feature type="coiled-coil region" evidence="3">
    <location>
        <begin position="86"/>
        <end position="113"/>
    </location>
</feature>
<comment type="caution">
    <text evidence="5">The sequence shown here is derived from an EMBL/GenBank/DDBJ whole genome shotgun (WGS) entry which is preliminary data.</text>
</comment>
<dbReference type="RefSeq" id="WP_380858496.1">
    <property type="nucleotide sequence ID" value="NZ_JBHRXV010000004.1"/>
</dbReference>
<comment type="subcellular location">
    <subcellularLocation>
        <location evidence="1">Cell envelope</location>
    </subcellularLocation>
</comment>
<keyword evidence="4" id="KW-1133">Transmembrane helix</keyword>
<keyword evidence="4" id="KW-0812">Transmembrane</keyword>
<dbReference type="Gene3D" id="2.40.30.170">
    <property type="match status" value="1"/>
</dbReference>
<dbReference type="InterPro" id="IPR050465">
    <property type="entry name" value="UPF0194_transport"/>
</dbReference>
<name>A0ABV7X9M3_9SPHN</name>
<sequence length="388" mass="41172">MGRLEGIARSRPVRVALIISLATFGGWSFAPYVMGDVSTRAAVNAPIIRLTAVVEGTVPELPAVGSYYAAPARLSIVTPSHDTGDVAQFKADAELATAALALAERQLAELSSEEVRLAGRAQVFSTASARRLNAEIRATGASASACDSEKSASQAALVRAEKLMASGFMTAAGLERARSAAAMAAGSCDAEKARLGSFQAMREAAARGVYIGDGYNDAPYAEQQRDRLMLQRQQLEQIVSEQTAKRTEALRRWAEANARAHFAAPPGTLVWSQLASPGAAVRAGEPVLDLVDCRRRFVEVALPERRAEAIRPGNKAEVRLIGSDGWQSGRVARVAGAAAQRSDTLFAAKTSSLPSDREISVEVTLDTPAHGSPERRCDVGRLAEVRFG</sequence>
<accession>A0ABV7X9M3</accession>
<evidence type="ECO:0000256" key="3">
    <source>
        <dbReference type="SAM" id="Coils"/>
    </source>
</evidence>
<feature type="coiled-coil region" evidence="3">
    <location>
        <begin position="221"/>
        <end position="252"/>
    </location>
</feature>
<organism evidence="5 6">
    <name type="scientific">Sphingoaurantiacus capsulatus</name>
    <dbReference type="NCBI Taxonomy" id="1771310"/>
    <lineage>
        <taxon>Bacteria</taxon>
        <taxon>Pseudomonadati</taxon>
        <taxon>Pseudomonadota</taxon>
        <taxon>Alphaproteobacteria</taxon>
        <taxon>Sphingomonadales</taxon>
        <taxon>Sphingosinicellaceae</taxon>
        <taxon>Sphingoaurantiacus</taxon>
    </lineage>
</organism>
<keyword evidence="4" id="KW-0472">Membrane</keyword>
<proteinExistence type="predicted"/>
<gene>
    <name evidence="5" type="ORF">ACFOMD_06245</name>
</gene>
<dbReference type="PANTHER" id="PTHR32347:SF29">
    <property type="entry name" value="UPF0194 MEMBRANE PROTEIN YBHG"/>
    <property type="match status" value="1"/>
</dbReference>
<dbReference type="PANTHER" id="PTHR32347">
    <property type="entry name" value="EFFLUX SYSTEM COMPONENT YKNX-RELATED"/>
    <property type="match status" value="1"/>
</dbReference>
<evidence type="ECO:0000256" key="2">
    <source>
        <dbReference type="ARBA" id="ARBA00023054"/>
    </source>
</evidence>
<dbReference type="EMBL" id="JBHRXV010000004">
    <property type="protein sequence ID" value="MFC3712160.1"/>
    <property type="molecule type" value="Genomic_DNA"/>
</dbReference>
<evidence type="ECO:0000313" key="6">
    <source>
        <dbReference type="Proteomes" id="UP001595615"/>
    </source>
</evidence>
<evidence type="ECO:0000313" key="5">
    <source>
        <dbReference type="EMBL" id="MFC3712160.1"/>
    </source>
</evidence>
<evidence type="ECO:0000256" key="4">
    <source>
        <dbReference type="SAM" id="Phobius"/>
    </source>
</evidence>
<evidence type="ECO:0000256" key="1">
    <source>
        <dbReference type="ARBA" id="ARBA00004196"/>
    </source>
</evidence>
<keyword evidence="2 3" id="KW-0175">Coiled coil</keyword>